<sequence>MKKTIRKTFLYALFISLAVGTFITAPASAYAAVTSFKDVPKKLDHHDAILNLAERGIIQGFEDGTFRPDATLTRAHASKILALSLKLDTRNVKDPGFKDVNKNQWYYGYVAALANSGYISGFEDGTFRPNAPMTRAQASKIIDLSYKLPLEAKANNPFKDVSNSAWYAGHIRTLVENKVTKGKTAATFAPNANVTRAQMASFVVRSEELVKAADLAKETKTKIRSIVLENSIIEKDGKKVSQAAYDSKTDTLTMTAYNRNEGLKAIQGLGFFSDKLLALGVSHIRIANGPLINVVDNRTAAKQQLQDSMEDLLKAPKDKTNGDLVANNIKITLFGQSESTQFWEYFNVNLRVFAGDK</sequence>
<feature type="domain" description="SLH" evidence="2">
    <location>
        <begin position="93"/>
        <end position="156"/>
    </location>
</feature>
<keyword evidence="1" id="KW-0732">Signal</keyword>
<proteinExistence type="predicted"/>
<gene>
    <name evidence="3" type="ORF">SLU01_07000</name>
</gene>
<dbReference type="EMBL" id="BJYL01000008">
    <property type="protein sequence ID" value="GEN82388.1"/>
    <property type="molecule type" value="Genomic_DNA"/>
</dbReference>
<dbReference type="AlphaFoldDB" id="A0A511Z4L0"/>
<dbReference type="PANTHER" id="PTHR43308">
    <property type="entry name" value="OUTER MEMBRANE PROTEIN ALPHA-RELATED"/>
    <property type="match status" value="1"/>
</dbReference>
<evidence type="ECO:0000259" key="2">
    <source>
        <dbReference type="PROSITE" id="PS51272"/>
    </source>
</evidence>
<dbReference type="PROSITE" id="PS51272">
    <property type="entry name" value="SLH"/>
    <property type="match status" value="3"/>
</dbReference>
<name>A0A511Z4L0_9BACL</name>
<evidence type="ECO:0000313" key="4">
    <source>
        <dbReference type="Proteomes" id="UP000321901"/>
    </source>
</evidence>
<evidence type="ECO:0000256" key="1">
    <source>
        <dbReference type="SAM" id="SignalP"/>
    </source>
</evidence>
<organism evidence="3 4">
    <name type="scientific">Sporosarcina luteola</name>
    <dbReference type="NCBI Taxonomy" id="582850"/>
    <lineage>
        <taxon>Bacteria</taxon>
        <taxon>Bacillati</taxon>
        <taxon>Bacillota</taxon>
        <taxon>Bacilli</taxon>
        <taxon>Bacillales</taxon>
        <taxon>Caryophanaceae</taxon>
        <taxon>Sporosarcina</taxon>
    </lineage>
</organism>
<feature type="signal peptide" evidence="1">
    <location>
        <begin position="1"/>
        <end position="31"/>
    </location>
</feature>
<dbReference type="InterPro" id="IPR051465">
    <property type="entry name" value="Cell_Envelope_Struct_Comp"/>
</dbReference>
<reference evidence="3 4" key="1">
    <citation type="submission" date="2019-07" db="EMBL/GenBank/DDBJ databases">
        <title>Whole genome shotgun sequence of Sporosarcina luteola NBRC 105378.</title>
        <authorList>
            <person name="Hosoyama A."/>
            <person name="Uohara A."/>
            <person name="Ohji S."/>
            <person name="Ichikawa N."/>
        </authorList>
    </citation>
    <scope>NUCLEOTIDE SEQUENCE [LARGE SCALE GENOMIC DNA]</scope>
    <source>
        <strain evidence="3 4">NBRC 105378</strain>
    </source>
</reference>
<feature type="chain" id="PRO_5021714737" description="SLH domain-containing protein" evidence="1">
    <location>
        <begin position="32"/>
        <end position="357"/>
    </location>
</feature>
<dbReference type="InterPro" id="IPR001119">
    <property type="entry name" value="SLH_dom"/>
</dbReference>
<keyword evidence="4" id="KW-1185">Reference proteome</keyword>
<dbReference type="Pfam" id="PF00395">
    <property type="entry name" value="SLH"/>
    <property type="match status" value="3"/>
</dbReference>
<dbReference type="Proteomes" id="UP000321901">
    <property type="component" value="Unassembled WGS sequence"/>
</dbReference>
<accession>A0A511Z4L0</accession>
<feature type="domain" description="SLH" evidence="2">
    <location>
        <begin position="157"/>
        <end position="217"/>
    </location>
</feature>
<dbReference type="RefSeq" id="WP_147055392.1">
    <property type="nucleotide sequence ID" value="NZ_BJYL01000008.1"/>
</dbReference>
<dbReference type="OrthoDB" id="2426257at2"/>
<comment type="caution">
    <text evidence="3">The sequence shown here is derived from an EMBL/GenBank/DDBJ whole genome shotgun (WGS) entry which is preliminary data.</text>
</comment>
<feature type="domain" description="SLH" evidence="2">
    <location>
        <begin position="32"/>
        <end position="92"/>
    </location>
</feature>
<protein>
    <recommendedName>
        <fullName evidence="2">SLH domain-containing protein</fullName>
    </recommendedName>
</protein>
<evidence type="ECO:0000313" key="3">
    <source>
        <dbReference type="EMBL" id="GEN82388.1"/>
    </source>
</evidence>